<accession>A0A398B3I7</accession>
<sequence length="168" mass="18765">MLKVKIKGLPPEKITSKFISGEHIIYRGKSLASIIPGHDSTVFLIDSRLELNEYQLLRDIIVNMTEGTTSQIDDSECQLGYLENGDKAFLLENWEEWKTFLMGAKLRTLEGQNVLVKNEDGKDLGSGLLAGYTSEKIPFRITGCTLITASGEKTFTGNSLEFEPISRF</sequence>
<evidence type="ECO:0000313" key="2">
    <source>
        <dbReference type="Proteomes" id="UP000265816"/>
    </source>
</evidence>
<gene>
    <name evidence="1" type="ORF">D1970_12950</name>
</gene>
<dbReference type="RefSeq" id="WP_119113296.1">
    <property type="nucleotide sequence ID" value="NZ_CBCSEO010000007.1"/>
</dbReference>
<dbReference type="EMBL" id="QWVT01000021">
    <property type="protein sequence ID" value="RID84435.1"/>
    <property type="molecule type" value="Genomic_DNA"/>
</dbReference>
<dbReference type="Proteomes" id="UP000265816">
    <property type="component" value="Unassembled WGS sequence"/>
</dbReference>
<evidence type="ECO:0000313" key="1">
    <source>
        <dbReference type="EMBL" id="RID84435.1"/>
    </source>
</evidence>
<organism evidence="1 2">
    <name type="scientific">Mesobacillus zeae</name>
    <dbReference type="NCBI Taxonomy" id="1917180"/>
    <lineage>
        <taxon>Bacteria</taxon>
        <taxon>Bacillati</taxon>
        <taxon>Bacillota</taxon>
        <taxon>Bacilli</taxon>
        <taxon>Bacillales</taxon>
        <taxon>Bacillaceae</taxon>
        <taxon>Mesobacillus</taxon>
    </lineage>
</organism>
<reference evidence="1 2" key="1">
    <citation type="submission" date="2018-08" db="EMBL/GenBank/DDBJ databases">
        <title>Bacillus jemisoniae sp. nov., Bacillus chryseoplanitiae sp. nov., Bacillus resnikiae sp. nov., and Bacillus frankliniae sp. nov., isolated from Viking spacecraft and associated surfaces.</title>
        <authorList>
            <person name="Seuylemezian A."/>
            <person name="Vaishampayan P."/>
        </authorList>
    </citation>
    <scope>NUCLEOTIDE SEQUENCE [LARGE SCALE GENOMIC DNA]</scope>
    <source>
        <strain evidence="1 2">JJ-247</strain>
    </source>
</reference>
<keyword evidence="2" id="KW-1185">Reference proteome</keyword>
<name>A0A398B3I7_9BACI</name>
<protein>
    <submittedName>
        <fullName evidence="1">Uncharacterized protein</fullName>
    </submittedName>
</protein>
<comment type="caution">
    <text evidence="1">The sequence shown here is derived from an EMBL/GenBank/DDBJ whole genome shotgun (WGS) entry which is preliminary data.</text>
</comment>
<dbReference type="OrthoDB" id="2356532at2"/>
<proteinExistence type="predicted"/>
<dbReference type="AlphaFoldDB" id="A0A398B3I7"/>